<keyword evidence="7 10" id="KW-0862">Zinc</keyword>
<dbReference type="Gene3D" id="3.30.1370.210">
    <property type="match status" value="1"/>
</dbReference>
<evidence type="ECO:0000256" key="7">
    <source>
        <dbReference type="ARBA" id="ARBA00022833"/>
    </source>
</evidence>
<proteinExistence type="predicted"/>
<sequence length="325" mass="36142">MGTLAALTMQDMVANVDNLVFDVEMALESQLGAQRLPFPGMDKSGAGVCVYFMSGGCELGQLCPYRHVAGDKSVVCKHWLRGLCKKGDQCEFLHEYDLSKMPECYFFSKYSACSNKECPFRHIDPESKIKDCQWYDRGFCRHGPHCKSRHRRRVICRSYLNGLCPEGPNCKFYHPSFDIPTPDPMQQQRRFYNLSIICHNCHERGHKATYCPHLPTGGIAGGGDRPQAASMHMGGAAQFGNRTPMAAAGGGGPLEKKPLSEVTCYKCGEKGHYANKCSKGALAFLSSSAHLTQEIRERDEQSRLNKPPPPAQVYGARPRPGEMVR</sequence>
<dbReference type="GO" id="GO:0005634">
    <property type="term" value="C:nucleus"/>
    <property type="evidence" value="ECO:0007669"/>
    <property type="project" value="UniProtKB-SubCell"/>
</dbReference>
<dbReference type="SUPFAM" id="SSF57756">
    <property type="entry name" value="Retrovirus zinc finger-like domains"/>
    <property type="match status" value="2"/>
</dbReference>
<evidence type="ECO:0000256" key="2">
    <source>
        <dbReference type="ARBA" id="ARBA00016264"/>
    </source>
</evidence>
<comment type="subcellular location">
    <subcellularLocation>
        <location evidence="1">Nucleus</location>
    </subcellularLocation>
</comment>
<keyword evidence="9" id="KW-0539">Nucleus</keyword>
<feature type="domain" description="C3H1-type" evidence="12">
    <location>
        <begin position="43"/>
        <end position="68"/>
    </location>
</feature>
<dbReference type="Proteomes" id="UP000887566">
    <property type="component" value="Unplaced"/>
</dbReference>
<dbReference type="PROSITE" id="PS50103">
    <property type="entry name" value="ZF_C3H1"/>
    <property type="match status" value="5"/>
</dbReference>
<evidence type="ECO:0000256" key="5">
    <source>
        <dbReference type="ARBA" id="ARBA00022737"/>
    </source>
</evidence>
<feature type="zinc finger region" description="C3H1-type" evidence="10">
    <location>
        <begin position="151"/>
        <end position="177"/>
    </location>
</feature>
<evidence type="ECO:0000259" key="13">
    <source>
        <dbReference type="PROSITE" id="PS50158"/>
    </source>
</evidence>
<dbReference type="InterPro" id="IPR000571">
    <property type="entry name" value="Znf_CCCH"/>
</dbReference>
<dbReference type="PANTHER" id="PTHR23102:SF24">
    <property type="entry name" value="CLEAVAGE AND POLYADENYLATION SPECIFICITY FACTOR SUBUNIT 4"/>
    <property type="match status" value="1"/>
</dbReference>
<dbReference type="SUPFAM" id="SSF90229">
    <property type="entry name" value="CCCH zinc finger"/>
    <property type="match status" value="2"/>
</dbReference>
<dbReference type="InterPro" id="IPR001878">
    <property type="entry name" value="Znf_CCHC"/>
</dbReference>
<keyword evidence="3" id="KW-0507">mRNA processing</keyword>
<evidence type="ECO:0000256" key="6">
    <source>
        <dbReference type="ARBA" id="ARBA00022771"/>
    </source>
</evidence>
<feature type="domain" description="C3H1-type" evidence="12">
    <location>
        <begin position="126"/>
        <end position="150"/>
    </location>
</feature>
<evidence type="ECO:0000256" key="4">
    <source>
        <dbReference type="ARBA" id="ARBA00022723"/>
    </source>
</evidence>
<reference evidence="15" key="1">
    <citation type="submission" date="2022-11" db="UniProtKB">
        <authorList>
            <consortium name="WormBaseParasite"/>
        </authorList>
    </citation>
    <scope>IDENTIFICATION</scope>
</reference>
<dbReference type="Pfam" id="PF14608">
    <property type="entry name" value="zf-CCCH_2"/>
    <property type="match status" value="3"/>
</dbReference>
<dbReference type="Gene3D" id="4.10.60.10">
    <property type="entry name" value="Zinc finger, CCHC-type"/>
    <property type="match status" value="1"/>
</dbReference>
<keyword evidence="4 10" id="KW-0479">Metal-binding</keyword>
<dbReference type="FunFam" id="4.10.1000.10:FF:000005">
    <property type="entry name" value="cleavage and polyadenylation specificity factor subunit 4"/>
    <property type="match status" value="1"/>
</dbReference>
<feature type="zinc finger region" description="C3H1-type" evidence="10">
    <location>
        <begin position="98"/>
        <end position="125"/>
    </location>
</feature>
<dbReference type="GO" id="GO:0008270">
    <property type="term" value="F:zinc ion binding"/>
    <property type="evidence" value="ECO:0007669"/>
    <property type="project" value="UniProtKB-KW"/>
</dbReference>
<dbReference type="PROSITE" id="PS50158">
    <property type="entry name" value="ZF_CCHC"/>
    <property type="match status" value="2"/>
</dbReference>
<evidence type="ECO:0000256" key="11">
    <source>
        <dbReference type="SAM" id="MobiDB-lite"/>
    </source>
</evidence>
<dbReference type="InterPro" id="IPR045348">
    <property type="entry name" value="CPSF4/Yth1"/>
</dbReference>
<feature type="compositionally biased region" description="Basic and acidic residues" evidence="11">
    <location>
        <begin position="293"/>
        <end position="303"/>
    </location>
</feature>
<evidence type="ECO:0000256" key="1">
    <source>
        <dbReference type="ARBA" id="ARBA00004123"/>
    </source>
</evidence>
<evidence type="ECO:0000259" key="12">
    <source>
        <dbReference type="PROSITE" id="PS50103"/>
    </source>
</evidence>
<feature type="zinc finger region" description="C3H1-type" evidence="10">
    <location>
        <begin position="43"/>
        <end position="68"/>
    </location>
</feature>
<dbReference type="PANTHER" id="PTHR23102">
    <property type="entry name" value="CLEAVAGE AND POLYADENYLATION SPECIFICITY FACTOR SUBUNIT 4-RELATED"/>
    <property type="match status" value="1"/>
</dbReference>
<evidence type="ECO:0000313" key="14">
    <source>
        <dbReference type="Proteomes" id="UP000887566"/>
    </source>
</evidence>
<dbReference type="InterPro" id="IPR036875">
    <property type="entry name" value="Znf_CCHC_sf"/>
</dbReference>
<keyword evidence="6 10" id="KW-0863">Zinc-finger</keyword>
<name>A0A914W6W8_9BILA</name>
<evidence type="ECO:0000256" key="10">
    <source>
        <dbReference type="PROSITE-ProRule" id="PRU00723"/>
    </source>
</evidence>
<dbReference type="Pfam" id="PF00642">
    <property type="entry name" value="zf-CCCH"/>
    <property type="match status" value="1"/>
</dbReference>
<dbReference type="InterPro" id="IPR036855">
    <property type="entry name" value="Znf_CCCH_sf"/>
</dbReference>
<dbReference type="WBParaSite" id="PSAMB.scaffold333size56259.g4824.t1">
    <property type="protein sequence ID" value="PSAMB.scaffold333size56259.g4824.t1"/>
    <property type="gene ID" value="PSAMB.scaffold333size56259.g4824"/>
</dbReference>
<dbReference type="Pfam" id="PF00098">
    <property type="entry name" value="zf-CCHC"/>
    <property type="match status" value="1"/>
</dbReference>
<feature type="domain" description="CCHC-type" evidence="13">
    <location>
        <begin position="198"/>
        <end position="212"/>
    </location>
</feature>
<evidence type="ECO:0000256" key="9">
    <source>
        <dbReference type="ARBA" id="ARBA00023242"/>
    </source>
</evidence>
<feature type="zinc finger region" description="C3H1-type" evidence="10">
    <location>
        <begin position="70"/>
        <end position="97"/>
    </location>
</feature>
<feature type="domain" description="C3H1-type" evidence="12">
    <location>
        <begin position="70"/>
        <end position="97"/>
    </location>
</feature>
<dbReference type="GO" id="GO:0003723">
    <property type="term" value="F:RNA binding"/>
    <property type="evidence" value="ECO:0007669"/>
    <property type="project" value="UniProtKB-KW"/>
</dbReference>
<feature type="region of interest" description="Disordered" evidence="11">
    <location>
        <begin position="293"/>
        <end position="325"/>
    </location>
</feature>
<dbReference type="AlphaFoldDB" id="A0A914W6W8"/>
<evidence type="ECO:0000256" key="3">
    <source>
        <dbReference type="ARBA" id="ARBA00022664"/>
    </source>
</evidence>
<organism evidence="14 15">
    <name type="scientific">Plectus sambesii</name>
    <dbReference type="NCBI Taxonomy" id="2011161"/>
    <lineage>
        <taxon>Eukaryota</taxon>
        <taxon>Metazoa</taxon>
        <taxon>Ecdysozoa</taxon>
        <taxon>Nematoda</taxon>
        <taxon>Chromadorea</taxon>
        <taxon>Plectida</taxon>
        <taxon>Plectina</taxon>
        <taxon>Plectoidea</taxon>
        <taxon>Plectidae</taxon>
        <taxon>Plectus</taxon>
    </lineage>
</organism>
<feature type="domain" description="C3H1-type" evidence="12">
    <location>
        <begin position="98"/>
        <end position="125"/>
    </location>
</feature>
<dbReference type="SMART" id="SM00356">
    <property type="entry name" value="ZnF_C3H1"/>
    <property type="match status" value="5"/>
</dbReference>
<keyword evidence="5" id="KW-0677">Repeat</keyword>
<evidence type="ECO:0000256" key="8">
    <source>
        <dbReference type="ARBA" id="ARBA00022884"/>
    </source>
</evidence>
<evidence type="ECO:0000313" key="15">
    <source>
        <dbReference type="WBParaSite" id="PSAMB.scaffold333size56259.g4824.t1"/>
    </source>
</evidence>
<dbReference type="GO" id="GO:0019899">
    <property type="term" value="F:enzyme binding"/>
    <property type="evidence" value="ECO:0007669"/>
    <property type="project" value="UniProtKB-ARBA"/>
</dbReference>
<dbReference type="Gene3D" id="4.10.1000.10">
    <property type="entry name" value="Zinc finger, CCCH-type"/>
    <property type="match status" value="1"/>
</dbReference>
<dbReference type="Pfam" id="PF18345">
    <property type="entry name" value="zf_CCCH_4"/>
    <property type="match status" value="1"/>
</dbReference>
<protein>
    <recommendedName>
        <fullName evidence="2">Cleavage and polyadenylation specificity factor subunit 4</fullName>
    </recommendedName>
</protein>
<keyword evidence="14" id="KW-1185">Reference proteome</keyword>
<feature type="zinc finger region" description="C3H1-type" evidence="10">
    <location>
        <begin position="126"/>
        <end position="150"/>
    </location>
</feature>
<dbReference type="SMART" id="SM00343">
    <property type="entry name" value="ZnF_C2HC"/>
    <property type="match status" value="2"/>
</dbReference>
<feature type="domain" description="C3H1-type" evidence="12">
    <location>
        <begin position="151"/>
        <end position="177"/>
    </location>
</feature>
<feature type="domain" description="CCHC-type" evidence="13">
    <location>
        <begin position="264"/>
        <end position="279"/>
    </location>
</feature>
<dbReference type="GO" id="GO:0006397">
    <property type="term" value="P:mRNA processing"/>
    <property type="evidence" value="ECO:0007669"/>
    <property type="project" value="UniProtKB-KW"/>
</dbReference>
<accession>A0A914W6W8</accession>
<keyword evidence="8" id="KW-0694">RNA-binding</keyword>